<keyword evidence="9" id="KW-0449">Lipoprotein</keyword>
<keyword evidence="5 11" id="KW-0479">Metal-binding</keyword>
<evidence type="ECO:0000313" key="17">
    <source>
        <dbReference type="RefSeq" id="XP_024890926.1"/>
    </source>
</evidence>
<keyword evidence="6 11" id="KW-0378">Hydrolase</keyword>
<feature type="domain" description="ERAP1-like C-terminal" evidence="14">
    <location>
        <begin position="574"/>
        <end position="763"/>
    </location>
</feature>
<dbReference type="PANTHER" id="PTHR11533:SF294">
    <property type="entry name" value="THYROTROPIN-RELEASING HORMONE-DEGRADING ECTOENZYME"/>
    <property type="match status" value="1"/>
</dbReference>
<evidence type="ECO:0000256" key="3">
    <source>
        <dbReference type="ARBA" id="ARBA00022622"/>
    </source>
</evidence>
<reference evidence="17" key="1">
    <citation type="submission" date="2025-08" db="UniProtKB">
        <authorList>
            <consortium name="RefSeq"/>
        </authorList>
    </citation>
    <scope>IDENTIFICATION</scope>
    <source>
        <tissue evidence="17">Whole body</tissue>
    </source>
</reference>
<protein>
    <recommendedName>
        <fullName evidence="11">Aminopeptidase</fullName>
        <ecNumber evidence="11">3.4.11.-</ecNumber>
    </recommendedName>
</protein>
<gene>
    <name evidence="17" type="primary">LOC112466830</name>
</gene>
<keyword evidence="7 11" id="KW-0862">Zinc</keyword>
<dbReference type="Proteomes" id="UP000504618">
    <property type="component" value="Unplaced"/>
</dbReference>
<dbReference type="GO" id="GO:0070006">
    <property type="term" value="F:metalloaminopeptidase activity"/>
    <property type="evidence" value="ECO:0007669"/>
    <property type="project" value="TreeGrafter"/>
</dbReference>
<keyword evidence="11" id="KW-0031">Aminopeptidase</keyword>
<dbReference type="SUPFAM" id="SSF55486">
    <property type="entry name" value="Metalloproteases ('zincins'), catalytic domain"/>
    <property type="match status" value="1"/>
</dbReference>
<feature type="domain" description="Aminopeptidase N-like N-terminal" evidence="15">
    <location>
        <begin position="43"/>
        <end position="254"/>
    </location>
</feature>
<keyword evidence="3" id="KW-0325">Glycoprotein</keyword>
<sequence>MNLENMRSTLIFIIAATILTGGKSQNNFSIPIESIRLSVNYMVPIHYNIKLIPNTHIHDSNKAKPSIIIINHGHVLFDGESSITINILQSTQYIKLHGLNLLISLSIKLFKGDGLMYKMSKFTYGSEPDILVFHFNEILFPGLYCMKVDYVGRMTDDDTEGFFRSSHVNKNGDTENIVATHIQATGARRLFPCWDDPQLRTTFAISVKHHRNFTALSNMPIRMNYTDQDYTDQNYTDHSLKWTHFLTTPPIATYHVAIAVTNYIPIRINKNIYLWCRKYLKDHFFELAKRVIESVTSHLETEFQGIEIPKMDHVAIPNFPQDGTSKCGLIFHREMDLIHDEQLDPVMRKIEVARGVALKIAYQWFGNAISSSRWSFFWLHDGLATIFAEEAVDKILINSGIMDFFIVRNQYESLHLDFYFNMNPPLTNNLSETNSLFNFPRYIKAPIVLRMLQNVMTTEVFRSGVRSYLYKYVHSSLAPYQFWSIQEDLANEYLFNISRYDFSAWINNRHYPILNWTQKNSSYGTMKQCLNKTHYGKWWIPTRIITKSILPNNIRIQIKPQTFSYLDYNFQDDWVMVDIQQAGYYRISYENKNLHQIAHYLNSEEYEHISVINRAKIIDDVFHFMIARQLNISMFWKLTTYLRQETDYVAWYPMIKMFEYVSNVIPFDTNATGFNIMQNLKELLDGLFEILKSENFIPKNDLTICLRQEILKWACTFRHGPCLEMAKRKLLSHFDNPLSIDSPEWKEWIFCKGLLEANISVWNIVTHKWMGDKRYELLPYVTCTRYSSILLEHLPYMFDKWNLTTHKDTAIIRSYINIFHTFVTKHVNNYSILTKILVNLERIKPKNISIILALTDIINHVYSKKHLDKILIYLEQQKYITDEQQIAEIQRKIQIRSSEIKDQINHFQFLV</sequence>
<evidence type="ECO:0000259" key="15">
    <source>
        <dbReference type="Pfam" id="PF17900"/>
    </source>
</evidence>
<accession>A0A6J1RDH1</accession>
<dbReference type="AlphaFoldDB" id="A0A6J1RDH1"/>
<keyword evidence="12" id="KW-0732">Signal</keyword>
<dbReference type="GeneID" id="112466830"/>
<dbReference type="OrthoDB" id="7535542at2759"/>
<evidence type="ECO:0000256" key="10">
    <source>
        <dbReference type="PIRSR" id="PIRSR634016-4"/>
    </source>
</evidence>
<dbReference type="Gene3D" id="1.10.390.10">
    <property type="entry name" value="Neutral Protease Domain 2"/>
    <property type="match status" value="1"/>
</dbReference>
<evidence type="ECO:0000259" key="14">
    <source>
        <dbReference type="Pfam" id="PF11838"/>
    </source>
</evidence>
<dbReference type="Gene3D" id="2.60.40.1730">
    <property type="entry name" value="tricorn interacting facor f3 domain"/>
    <property type="match status" value="1"/>
</dbReference>
<dbReference type="PRINTS" id="PR00756">
    <property type="entry name" value="ALADIPTASE"/>
</dbReference>
<keyword evidence="4 11" id="KW-0645">Protease</keyword>
<dbReference type="PANTHER" id="PTHR11533">
    <property type="entry name" value="PROTEASE M1 ZINC METALLOPROTEASE"/>
    <property type="match status" value="1"/>
</dbReference>
<evidence type="ECO:0000256" key="8">
    <source>
        <dbReference type="ARBA" id="ARBA00023049"/>
    </source>
</evidence>
<feature type="signal peptide" evidence="12">
    <location>
        <begin position="1"/>
        <end position="24"/>
    </location>
</feature>
<dbReference type="GO" id="GO:0098552">
    <property type="term" value="C:side of membrane"/>
    <property type="evidence" value="ECO:0007669"/>
    <property type="project" value="UniProtKB-KW"/>
</dbReference>
<evidence type="ECO:0000256" key="12">
    <source>
        <dbReference type="SAM" id="SignalP"/>
    </source>
</evidence>
<keyword evidence="8 11" id="KW-0482">Metalloprotease</keyword>
<evidence type="ECO:0000256" key="4">
    <source>
        <dbReference type="ARBA" id="ARBA00022670"/>
    </source>
</evidence>
<dbReference type="InterPro" id="IPR001930">
    <property type="entry name" value="Peptidase_M1"/>
</dbReference>
<evidence type="ECO:0000259" key="13">
    <source>
        <dbReference type="Pfam" id="PF01433"/>
    </source>
</evidence>
<dbReference type="GO" id="GO:0006508">
    <property type="term" value="P:proteolysis"/>
    <property type="evidence" value="ECO:0007669"/>
    <property type="project" value="UniProtKB-KW"/>
</dbReference>
<evidence type="ECO:0000256" key="9">
    <source>
        <dbReference type="ARBA" id="ARBA00023288"/>
    </source>
</evidence>
<dbReference type="InterPro" id="IPR042097">
    <property type="entry name" value="Aminopeptidase_N-like_N_sf"/>
</dbReference>
<dbReference type="GO" id="GO:0005886">
    <property type="term" value="C:plasma membrane"/>
    <property type="evidence" value="ECO:0007669"/>
    <property type="project" value="UniProtKB-SubCell"/>
</dbReference>
<feature type="chain" id="PRO_5026841657" description="Aminopeptidase" evidence="12">
    <location>
        <begin position="25"/>
        <end position="911"/>
    </location>
</feature>
<keyword evidence="3" id="KW-0472">Membrane</keyword>
<evidence type="ECO:0000256" key="2">
    <source>
        <dbReference type="ARBA" id="ARBA00010136"/>
    </source>
</evidence>
<dbReference type="Pfam" id="PF11838">
    <property type="entry name" value="ERAP1_C"/>
    <property type="match status" value="1"/>
</dbReference>
<dbReference type="InterPro" id="IPR024571">
    <property type="entry name" value="ERAP1-like_C_dom"/>
</dbReference>
<dbReference type="GO" id="GO:0043171">
    <property type="term" value="P:peptide catabolic process"/>
    <property type="evidence" value="ECO:0007669"/>
    <property type="project" value="TreeGrafter"/>
</dbReference>
<evidence type="ECO:0000256" key="6">
    <source>
        <dbReference type="ARBA" id="ARBA00022801"/>
    </source>
</evidence>
<dbReference type="RefSeq" id="XP_024890926.1">
    <property type="nucleotide sequence ID" value="XM_025035158.1"/>
</dbReference>
<keyword evidence="16" id="KW-1185">Reference proteome</keyword>
<dbReference type="InterPro" id="IPR027268">
    <property type="entry name" value="Peptidase_M4/M1_CTD_sf"/>
</dbReference>
<comment type="subcellular location">
    <subcellularLocation>
        <location evidence="1">Cell membrane</location>
        <topology evidence="1">Lipid-anchor</topology>
        <topology evidence="1">GPI-anchor</topology>
    </subcellularLocation>
</comment>
<feature type="domain" description="Peptidase M1 membrane alanine aminopeptidase" evidence="13">
    <location>
        <begin position="285"/>
        <end position="492"/>
    </location>
</feature>
<dbReference type="Gene3D" id="1.25.50.20">
    <property type="match status" value="1"/>
</dbReference>
<comment type="cofactor">
    <cofactor evidence="11">
        <name>Zn(2+)</name>
        <dbReference type="ChEBI" id="CHEBI:29105"/>
    </cofactor>
    <text evidence="11">Binds 1 zinc ion per subunit.</text>
</comment>
<dbReference type="InterPro" id="IPR014782">
    <property type="entry name" value="Peptidase_M1_dom"/>
</dbReference>
<dbReference type="InterPro" id="IPR034016">
    <property type="entry name" value="M1_APN-typ"/>
</dbReference>
<dbReference type="Pfam" id="PF01433">
    <property type="entry name" value="Peptidase_M1"/>
    <property type="match status" value="1"/>
</dbReference>
<dbReference type="GO" id="GO:0008270">
    <property type="term" value="F:zinc ion binding"/>
    <property type="evidence" value="ECO:0007669"/>
    <property type="project" value="UniProtKB-UniRule"/>
</dbReference>
<dbReference type="Pfam" id="PF17900">
    <property type="entry name" value="Peptidase_M1_N"/>
    <property type="match status" value="1"/>
</dbReference>
<dbReference type="InterPro" id="IPR045357">
    <property type="entry name" value="Aminopeptidase_N-like_N"/>
</dbReference>
<dbReference type="GO" id="GO:0005615">
    <property type="term" value="C:extracellular space"/>
    <property type="evidence" value="ECO:0007669"/>
    <property type="project" value="TreeGrafter"/>
</dbReference>
<dbReference type="EC" id="3.4.11.-" evidence="11"/>
<dbReference type="Gene3D" id="2.60.40.1910">
    <property type="match status" value="1"/>
</dbReference>
<evidence type="ECO:0000256" key="1">
    <source>
        <dbReference type="ARBA" id="ARBA00004609"/>
    </source>
</evidence>
<feature type="site" description="Transition state stabilizer" evidence="10">
    <location>
        <position position="442"/>
    </location>
</feature>
<dbReference type="CDD" id="cd09601">
    <property type="entry name" value="M1_APN-Q_like"/>
    <property type="match status" value="1"/>
</dbReference>
<organism evidence="16 17">
    <name type="scientific">Temnothorax curvispinosus</name>
    <dbReference type="NCBI Taxonomy" id="300111"/>
    <lineage>
        <taxon>Eukaryota</taxon>
        <taxon>Metazoa</taxon>
        <taxon>Ecdysozoa</taxon>
        <taxon>Arthropoda</taxon>
        <taxon>Hexapoda</taxon>
        <taxon>Insecta</taxon>
        <taxon>Pterygota</taxon>
        <taxon>Neoptera</taxon>
        <taxon>Endopterygota</taxon>
        <taxon>Hymenoptera</taxon>
        <taxon>Apocrita</taxon>
        <taxon>Aculeata</taxon>
        <taxon>Formicoidea</taxon>
        <taxon>Formicidae</taxon>
        <taxon>Myrmicinae</taxon>
        <taxon>Temnothorax</taxon>
    </lineage>
</organism>
<proteinExistence type="inferred from homology"/>
<keyword evidence="3" id="KW-0336">GPI-anchor</keyword>
<evidence type="ECO:0000256" key="5">
    <source>
        <dbReference type="ARBA" id="ARBA00022723"/>
    </source>
</evidence>
<name>A0A6J1RDH1_9HYME</name>
<evidence type="ECO:0000313" key="16">
    <source>
        <dbReference type="Proteomes" id="UP000504618"/>
    </source>
</evidence>
<evidence type="ECO:0000256" key="7">
    <source>
        <dbReference type="ARBA" id="ARBA00022833"/>
    </source>
</evidence>
<evidence type="ECO:0000256" key="11">
    <source>
        <dbReference type="RuleBase" id="RU364040"/>
    </source>
</evidence>
<dbReference type="InterPro" id="IPR050344">
    <property type="entry name" value="Peptidase_M1_aminopeptidases"/>
</dbReference>
<dbReference type="GO" id="GO:0005737">
    <property type="term" value="C:cytoplasm"/>
    <property type="evidence" value="ECO:0007669"/>
    <property type="project" value="TreeGrafter"/>
</dbReference>
<dbReference type="GO" id="GO:0042277">
    <property type="term" value="F:peptide binding"/>
    <property type="evidence" value="ECO:0007669"/>
    <property type="project" value="TreeGrafter"/>
</dbReference>
<comment type="similarity">
    <text evidence="2 11">Belongs to the peptidase M1 family.</text>
</comment>
<dbReference type="SUPFAM" id="SSF63737">
    <property type="entry name" value="Leukotriene A4 hydrolase N-terminal domain"/>
    <property type="match status" value="1"/>
</dbReference>